<dbReference type="EMBL" id="JAGEUA010000005">
    <property type="protein sequence ID" value="KAL0979572.1"/>
    <property type="molecule type" value="Genomic_DNA"/>
</dbReference>
<protein>
    <submittedName>
        <fullName evidence="2">Uncharacterized protein</fullName>
    </submittedName>
</protein>
<reference evidence="2 3" key="1">
    <citation type="submission" date="2024-06" db="EMBL/GenBank/DDBJ databases">
        <authorList>
            <person name="Pan Q."/>
            <person name="Wen M."/>
            <person name="Jouanno E."/>
            <person name="Zahm M."/>
            <person name="Klopp C."/>
            <person name="Cabau C."/>
            <person name="Louis A."/>
            <person name="Berthelot C."/>
            <person name="Parey E."/>
            <person name="Roest Crollius H."/>
            <person name="Montfort J."/>
            <person name="Robinson-Rechavi M."/>
            <person name="Bouchez O."/>
            <person name="Lampietro C."/>
            <person name="Lopez Roques C."/>
            <person name="Donnadieu C."/>
            <person name="Postlethwait J."/>
            <person name="Bobe J."/>
            <person name="Verreycken H."/>
            <person name="Guiguen Y."/>
        </authorList>
    </citation>
    <scope>NUCLEOTIDE SEQUENCE [LARGE SCALE GENOMIC DNA]</scope>
    <source>
        <strain evidence="2">Up_M1</strain>
        <tissue evidence="2">Testis</tissue>
    </source>
</reference>
<organism evidence="2 3">
    <name type="scientific">Umbra pygmaea</name>
    <name type="common">Eastern mudminnow</name>
    <dbReference type="NCBI Taxonomy" id="75934"/>
    <lineage>
        <taxon>Eukaryota</taxon>
        <taxon>Metazoa</taxon>
        <taxon>Chordata</taxon>
        <taxon>Craniata</taxon>
        <taxon>Vertebrata</taxon>
        <taxon>Euteleostomi</taxon>
        <taxon>Actinopterygii</taxon>
        <taxon>Neopterygii</taxon>
        <taxon>Teleostei</taxon>
        <taxon>Protacanthopterygii</taxon>
        <taxon>Esociformes</taxon>
        <taxon>Umbridae</taxon>
        <taxon>Umbra</taxon>
    </lineage>
</organism>
<dbReference type="AlphaFoldDB" id="A0ABD0XEP6"/>
<name>A0ABD0XEP6_UMBPY</name>
<comment type="caution">
    <text evidence="2">The sequence shown here is derived from an EMBL/GenBank/DDBJ whole genome shotgun (WGS) entry which is preliminary data.</text>
</comment>
<evidence type="ECO:0000256" key="1">
    <source>
        <dbReference type="SAM" id="MobiDB-lite"/>
    </source>
</evidence>
<accession>A0ABD0XEP6</accession>
<dbReference type="Proteomes" id="UP001557470">
    <property type="component" value="Unassembled WGS sequence"/>
</dbReference>
<gene>
    <name evidence="2" type="ORF">UPYG_G00186730</name>
</gene>
<sequence length="112" mass="12375">MDNGKRKGGAEKARIKKKKALETDAAKCSKLSTFFQKKTNEDDEAALQQQLPLDRFAANSKEQGPVTFPRSSHQPNTPEWAVSETKPGPSCEEETNALTVKDTGKLLLYHSV</sequence>
<feature type="region of interest" description="Disordered" evidence="1">
    <location>
        <begin position="62"/>
        <end position="94"/>
    </location>
</feature>
<evidence type="ECO:0000313" key="2">
    <source>
        <dbReference type="EMBL" id="KAL0979572.1"/>
    </source>
</evidence>
<keyword evidence="3" id="KW-1185">Reference proteome</keyword>
<evidence type="ECO:0000313" key="3">
    <source>
        <dbReference type="Proteomes" id="UP001557470"/>
    </source>
</evidence>
<proteinExistence type="predicted"/>